<keyword evidence="1" id="KW-0732">Signal</keyword>
<sequence length="191" mass="19720">MKHRGSTAGFVLLLACMQLARTVSGGGAVGCFECDNAAGDNPDCVNGKNLKPGKEVSDSGRPCLICYTSVATSSTPKLPDGGTFRRGCHREGSGVAVPDTGSCKYVADQIPDGNPKSWKICGCSSSGCNNDPYVPTEGASLDKYVQASTIKDRTAWPGYSKGANGPGVLARPMMGPLIGSCTTVLLLLIVL</sequence>
<feature type="signal peptide" evidence="1">
    <location>
        <begin position="1"/>
        <end position="22"/>
    </location>
</feature>
<protein>
    <recommendedName>
        <fullName evidence="4">Protein quiver</fullName>
    </recommendedName>
</protein>
<keyword evidence="3" id="KW-1185">Reference proteome</keyword>
<dbReference type="AlphaFoldDB" id="A0A9X6N8M3"/>
<comment type="caution">
    <text evidence="2">The sequence shown here is derived from an EMBL/GenBank/DDBJ whole genome shotgun (WGS) entry which is preliminary data.</text>
</comment>
<organism evidence="2 3">
    <name type="scientific">Hypsibius exemplaris</name>
    <name type="common">Freshwater tardigrade</name>
    <dbReference type="NCBI Taxonomy" id="2072580"/>
    <lineage>
        <taxon>Eukaryota</taxon>
        <taxon>Metazoa</taxon>
        <taxon>Ecdysozoa</taxon>
        <taxon>Tardigrada</taxon>
        <taxon>Eutardigrada</taxon>
        <taxon>Parachela</taxon>
        <taxon>Hypsibioidea</taxon>
        <taxon>Hypsibiidae</taxon>
        <taxon>Hypsibius</taxon>
    </lineage>
</organism>
<evidence type="ECO:0000313" key="2">
    <source>
        <dbReference type="EMBL" id="OWA49832.1"/>
    </source>
</evidence>
<gene>
    <name evidence="2" type="ORF">BV898_14370</name>
</gene>
<feature type="chain" id="PRO_5040926382" description="Protein quiver" evidence="1">
    <location>
        <begin position="23"/>
        <end position="191"/>
    </location>
</feature>
<dbReference type="PROSITE" id="PS51257">
    <property type="entry name" value="PROKAR_LIPOPROTEIN"/>
    <property type="match status" value="1"/>
</dbReference>
<dbReference type="EMBL" id="MTYJ01000174">
    <property type="protein sequence ID" value="OWA49832.1"/>
    <property type="molecule type" value="Genomic_DNA"/>
</dbReference>
<evidence type="ECO:0000256" key="1">
    <source>
        <dbReference type="SAM" id="SignalP"/>
    </source>
</evidence>
<accession>A0A9X6N8M3</accession>
<evidence type="ECO:0008006" key="4">
    <source>
        <dbReference type="Google" id="ProtNLM"/>
    </source>
</evidence>
<reference evidence="3" key="1">
    <citation type="submission" date="2017-01" db="EMBL/GenBank/DDBJ databases">
        <title>Comparative genomics of anhydrobiosis in the tardigrade Hypsibius dujardini.</title>
        <authorList>
            <person name="Yoshida Y."/>
            <person name="Koutsovoulos G."/>
            <person name="Laetsch D."/>
            <person name="Stevens L."/>
            <person name="Kumar S."/>
            <person name="Horikawa D."/>
            <person name="Ishino K."/>
            <person name="Komine S."/>
            <person name="Tomita M."/>
            <person name="Blaxter M."/>
            <person name="Arakawa K."/>
        </authorList>
    </citation>
    <scope>NUCLEOTIDE SEQUENCE [LARGE SCALE GENOMIC DNA]</scope>
    <source>
        <strain evidence="3">Z151</strain>
    </source>
</reference>
<evidence type="ECO:0000313" key="3">
    <source>
        <dbReference type="Proteomes" id="UP000192578"/>
    </source>
</evidence>
<name>A0A9X6N8M3_HYPEX</name>
<proteinExistence type="predicted"/>
<dbReference type="Proteomes" id="UP000192578">
    <property type="component" value="Unassembled WGS sequence"/>
</dbReference>